<name>A0ABR4ZEB0_9NOCA</name>
<proteinExistence type="predicted"/>
<sequence>MAPLLAPRGAGSGGVRDLLSYQMPEDSTAQYCAPSYAVQQWSIPGPITGQPGNSAFFLEVQDTLA</sequence>
<organism evidence="1 2">
    <name type="scientific">Nocardia vulneris</name>
    <dbReference type="NCBI Taxonomy" id="1141657"/>
    <lineage>
        <taxon>Bacteria</taxon>
        <taxon>Bacillati</taxon>
        <taxon>Actinomycetota</taxon>
        <taxon>Actinomycetes</taxon>
        <taxon>Mycobacteriales</taxon>
        <taxon>Nocardiaceae</taxon>
        <taxon>Nocardia</taxon>
    </lineage>
</organism>
<evidence type="ECO:0000313" key="1">
    <source>
        <dbReference type="EMBL" id="KIA63670.1"/>
    </source>
</evidence>
<accession>A0ABR4ZEB0</accession>
<dbReference type="Gene3D" id="3.40.50.1820">
    <property type="entry name" value="alpha/beta hydrolase"/>
    <property type="match status" value="1"/>
</dbReference>
<reference evidence="1 2" key="1">
    <citation type="journal article" date="2014" name="Int. J. Syst. Evol. Microbiol.">
        <title>Nocardia vulneris sp. nov., isolated from wounds of human patients in North America.</title>
        <authorList>
            <person name="Lasker B.A."/>
            <person name="Bell M."/>
            <person name="Klenk H.P."/>
            <person name="Sproer C."/>
            <person name="Schumann C."/>
            <person name="Schumann P."/>
            <person name="Brown J.M."/>
        </authorList>
    </citation>
    <scope>NUCLEOTIDE SEQUENCE [LARGE SCALE GENOMIC DNA]</scope>
    <source>
        <strain evidence="1 2">W9851</strain>
    </source>
</reference>
<dbReference type="EMBL" id="JNFP01000019">
    <property type="protein sequence ID" value="KIA63670.1"/>
    <property type="molecule type" value="Genomic_DNA"/>
</dbReference>
<comment type="caution">
    <text evidence="1">The sequence shown here is derived from an EMBL/GenBank/DDBJ whole genome shotgun (WGS) entry which is preliminary data.</text>
</comment>
<keyword evidence="2" id="KW-1185">Reference proteome</keyword>
<dbReference type="RefSeq" id="WP_043671694.1">
    <property type="nucleotide sequence ID" value="NZ_BDCI01000022.1"/>
</dbReference>
<gene>
    <name evidence="1" type="ORF">FG87_17795</name>
</gene>
<evidence type="ECO:0000313" key="2">
    <source>
        <dbReference type="Proteomes" id="UP000031364"/>
    </source>
</evidence>
<protein>
    <submittedName>
        <fullName evidence="1">Uncharacterized protein</fullName>
    </submittedName>
</protein>
<dbReference type="Proteomes" id="UP000031364">
    <property type="component" value="Unassembled WGS sequence"/>
</dbReference>
<dbReference type="InterPro" id="IPR029058">
    <property type="entry name" value="AB_hydrolase_fold"/>
</dbReference>